<keyword evidence="1" id="KW-0472">Membrane</keyword>
<sequence>MICNVGNLDRLIRLVMGVGLFLLPYLTGSSVLDVVPVRLLVMAFGAALALSSVFRFCPLYRLLGISTCRV</sequence>
<accession>A0A0N7LUE5</accession>
<evidence type="ECO:0000256" key="1">
    <source>
        <dbReference type="SAM" id="Phobius"/>
    </source>
</evidence>
<dbReference type="InterPro" id="IPR021309">
    <property type="entry name" value="YgaP-like_TM"/>
</dbReference>
<name>A0A0N7LUE5_THAGE</name>
<feature type="transmembrane region" description="Helical" evidence="1">
    <location>
        <begin position="37"/>
        <end position="57"/>
    </location>
</feature>
<protein>
    <recommendedName>
        <fullName evidence="2">Inner membrane protein YgaP-like transmembrane domain-containing protein</fullName>
    </recommendedName>
</protein>
<keyword evidence="1" id="KW-1133">Transmembrane helix</keyword>
<reference evidence="3 4" key="1">
    <citation type="submission" date="2015-09" db="EMBL/GenBank/DDBJ databases">
        <authorList>
            <consortium name="Swine Surveillance"/>
        </authorList>
    </citation>
    <scope>NUCLEOTIDE SEQUENCE [LARGE SCALE GENOMIC DNA]</scope>
    <source>
        <strain evidence="3 4">CECT 4357</strain>
    </source>
</reference>
<feature type="domain" description="Inner membrane protein YgaP-like transmembrane" evidence="2">
    <location>
        <begin position="1"/>
        <end position="69"/>
    </location>
</feature>
<dbReference type="Proteomes" id="UP000051587">
    <property type="component" value="Unassembled WGS sequence"/>
</dbReference>
<evidence type="ECO:0000313" key="3">
    <source>
        <dbReference type="EMBL" id="CUH63274.1"/>
    </source>
</evidence>
<dbReference type="AlphaFoldDB" id="A0A0N7LUE5"/>
<evidence type="ECO:0000259" key="2">
    <source>
        <dbReference type="Pfam" id="PF11127"/>
    </source>
</evidence>
<feature type="transmembrane region" description="Helical" evidence="1">
    <location>
        <begin position="12"/>
        <end position="31"/>
    </location>
</feature>
<organism evidence="3 4">
    <name type="scientific">Thalassovita gelatinovora</name>
    <name type="common">Thalassobius gelatinovorus</name>
    <dbReference type="NCBI Taxonomy" id="53501"/>
    <lineage>
        <taxon>Bacteria</taxon>
        <taxon>Pseudomonadati</taxon>
        <taxon>Pseudomonadota</taxon>
        <taxon>Alphaproteobacteria</taxon>
        <taxon>Rhodobacterales</taxon>
        <taxon>Roseobacteraceae</taxon>
        <taxon>Thalassovita</taxon>
    </lineage>
</organism>
<dbReference type="RefSeq" id="WP_058261369.1">
    <property type="nucleotide sequence ID" value="NZ_CP051181.1"/>
</dbReference>
<evidence type="ECO:0000313" key="4">
    <source>
        <dbReference type="Proteomes" id="UP000051587"/>
    </source>
</evidence>
<gene>
    <name evidence="3" type="ORF">TG4357_00574</name>
</gene>
<proteinExistence type="predicted"/>
<dbReference type="STRING" id="53501.SAMN04488043_10776"/>
<dbReference type="Pfam" id="PF11127">
    <property type="entry name" value="YgaP-like_TM"/>
    <property type="match status" value="1"/>
</dbReference>
<keyword evidence="4" id="KW-1185">Reference proteome</keyword>
<dbReference type="OrthoDB" id="9804804at2"/>
<dbReference type="EMBL" id="CYSA01000007">
    <property type="protein sequence ID" value="CUH63274.1"/>
    <property type="molecule type" value="Genomic_DNA"/>
</dbReference>
<keyword evidence="1" id="KW-0812">Transmembrane</keyword>